<dbReference type="Pfam" id="PF12005">
    <property type="entry name" value="DUF3499"/>
    <property type="match status" value="1"/>
</dbReference>
<reference evidence="2" key="1">
    <citation type="submission" date="2023-11" db="EMBL/GenBank/DDBJ databases">
        <title>Scrofimicrobium hongkongense sp. nov., isolated from a patient with peritonitis.</title>
        <authorList>
            <person name="Lao H.Y."/>
            <person name="Wong A.Y.P."/>
            <person name="Ng T.L."/>
            <person name="Wong R.Y.L."/>
            <person name="Yau M.C.Y."/>
            <person name="Lam J.Y.W."/>
            <person name="Siu G.K.H."/>
        </authorList>
    </citation>
    <scope>NUCLEOTIDE SEQUENCE</scope>
    <source>
        <strain evidence="2">R131</strain>
    </source>
</reference>
<evidence type="ECO:0000313" key="2">
    <source>
        <dbReference type="EMBL" id="XBW08469.1"/>
    </source>
</evidence>
<dbReference type="EMBL" id="CP138335">
    <property type="protein sequence ID" value="XBW08469.1"/>
    <property type="molecule type" value="Genomic_DNA"/>
</dbReference>
<organism evidence="2">
    <name type="scientific">Scrofimicrobium appendicitidis</name>
    <dbReference type="NCBI Taxonomy" id="3079930"/>
    <lineage>
        <taxon>Bacteria</taxon>
        <taxon>Bacillati</taxon>
        <taxon>Actinomycetota</taxon>
        <taxon>Actinomycetes</taxon>
        <taxon>Actinomycetales</taxon>
        <taxon>Actinomycetaceae</taxon>
        <taxon>Scrofimicrobium</taxon>
    </lineage>
</organism>
<protein>
    <submittedName>
        <fullName evidence="2">DUF3499 domain-containing protein</fullName>
    </submittedName>
</protein>
<feature type="compositionally biased region" description="Pro residues" evidence="1">
    <location>
        <begin position="115"/>
        <end position="131"/>
    </location>
</feature>
<gene>
    <name evidence="2" type="ORF">SAC06_02625</name>
</gene>
<dbReference type="InterPro" id="IPR021888">
    <property type="entry name" value="DUF3499"/>
</dbReference>
<dbReference type="KEGG" id="sapp:SAC06_02625"/>
<proteinExistence type="predicted"/>
<name>A0AAU7V8X5_9ACTO</name>
<feature type="region of interest" description="Disordered" evidence="1">
    <location>
        <begin position="109"/>
        <end position="131"/>
    </location>
</feature>
<accession>A0AAU7V8X5</accession>
<dbReference type="AlphaFoldDB" id="A0AAU7V8X5"/>
<dbReference type="RefSeq" id="WP_350258668.1">
    <property type="nucleotide sequence ID" value="NZ_CP138335.1"/>
</dbReference>
<sequence length="131" mass="14118">MRYCSKPGCPGHAVGTLTYDYQNSTAVLGPLATTAEPHSYDLCERHVTQLTVPKGWDVVRLEINYDEAAPSDDDLMALVEAVREAAQQPAPEVSGGFTSLVKQRAHFEVVDGISEPPPPPESAPEPGPFQT</sequence>
<evidence type="ECO:0000256" key="1">
    <source>
        <dbReference type="SAM" id="MobiDB-lite"/>
    </source>
</evidence>